<evidence type="ECO:0000256" key="15">
    <source>
        <dbReference type="RuleBase" id="RU003357"/>
    </source>
</evidence>
<dbReference type="SUPFAM" id="SSF56935">
    <property type="entry name" value="Porins"/>
    <property type="match status" value="1"/>
</dbReference>
<evidence type="ECO:0000256" key="4">
    <source>
        <dbReference type="ARBA" id="ARBA00022452"/>
    </source>
</evidence>
<feature type="domain" description="TonB-dependent receptor plug" evidence="18">
    <location>
        <begin position="67"/>
        <end position="168"/>
    </location>
</feature>
<evidence type="ECO:0000256" key="7">
    <source>
        <dbReference type="ARBA" id="ARBA00022729"/>
    </source>
</evidence>
<dbReference type="PANTHER" id="PTHR32552:SF68">
    <property type="entry name" value="FERRICHROME OUTER MEMBRANE TRANSPORTER_PHAGE RECEPTOR"/>
    <property type="match status" value="1"/>
</dbReference>
<dbReference type="InterPro" id="IPR010105">
    <property type="entry name" value="TonB_sidphr_rcpt"/>
</dbReference>
<keyword evidence="5" id="KW-0410">Iron transport</keyword>
<keyword evidence="11 14" id="KW-0472">Membrane</keyword>
<accession>A0ABV6CPR1</accession>
<gene>
    <name evidence="19" type="ORF">ACFFIZ_13090</name>
</gene>
<keyword evidence="20" id="KW-1185">Reference proteome</keyword>
<keyword evidence="8" id="KW-0408">Iron</keyword>
<comment type="similarity">
    <text evidence="2 14 15">Belongs to the TonB-dependent receptor family.</text>
</comment>
<evidence type="ECO:0000256" key="10">
    <source>
        <dbReference type="ARBA" id="ARBA00023077"/>
    </source>
</evidence>
<keyword evidence="10 15" id="KW-0798">TonB box</keyword>
<name>A0ABV6CPR1_9RHOB</name>
<dbReference type="CDD" id="cd01347">
    <property type="entry name" value="ligand_gated_channel"/>
    <property type="match status" value="1"/>
</dbReference>
<keyword evidence="3 14" id="KW-0813">Transport</keyword>
<evidence type="ECO:0000256" key="11">
    <source>
        <dbReference type="ARBA" id="ARBA00023136"/>
    </source>
</evidence>
<dbReference type="Gene3D" id="2.170.130.10">
    <property type="entry name" value="TonB-dependent receptor, plug domain"/>
    <property type="match status" value="1"/>
</dbReference>
<evidence type="ECO:0000259" key="17">
    <source>
        <dbReference type="Pfam" id="PF00593"/>
    </source>
</evidence>
<feature type="domain" description="TonB-dependent receptor-like beta-barrel" evidence="17">
    <location>
        <begin position="243"/>
        <end position="671"/>
    </location>
</feature>
<evidence type="ECO:0000259" key="18">
    <source>
        <dbReference type="Pfam" id="PF07715"/>
    </source>
</evidence>
<dbReference type="InterPro" id="IPR039426">
    <property type="entry name" value="TonB-dep_rcpt-like"/>
</dbReference>
<keyword evidence="12 19" id="KW-0675">Receptor</keyword>
<evidence type="ECO:0000256" key="6">
    <source>
        <dbReference type="ARBA" id="ARBA00022692"/>
    </source>
</evidence>
<comment type="caution">
    <text evidence="19">The sequence shown here is derived from an EMBL/GenBank/DDBJ whole genome shotgun (WGS) entry which is preliminary data.</text>
</comment>
<keyword evidence="7 16" id="KW-0732">Signal</keyword>
<comment type="subcellular location">
    <subcellularLocation>
        <location evidence="1 14">Cell outer membrane</location>
        <topology evidence="1 14">Multi-pass membrane protein</topology>
    </subcellularLocation>
</comment>
<proteinExistence type="inferred from homology"/>
<evidence type="ECO:0000313" key="19">
    <source>
        <dbReference type="EMBL" id="MFC0201216.1"/>
    </source>
</evidence>
<evidence type="ECO:0000256" key="2">
    <source>
        <dbReference type="ARBA" id="ARBA00009810"/>
    </source>
</evidence>
<evidence type="ECO:0000256" key="1">
    <source>
        <dbReference type="ARBA" id="ARBA00004571"/>
    </source>
</evidence>
<dbReference type="InterPro" id="IPR012910">
    <property type="entry name" value="Plug_dom"/>
</dbReference>
<keyword evidence="6 14" id="KW-0812">Transmembrane</keyword>
<dbReference type="PANTHER" id="PTHR32552">
    <property type="entry name" value="FERRICHROME IRON RECEPTOR-RELATED"/>
    <property type="match status" value="1"/>
</dbReference>
<dbReference type="InterPro" id="IPR037066">
    <property type="entry name" value="Plug_dom_sf"/>
</dbReference>
<organism evidence="19 20">
    <name type="scientific">Paracoccus rhizosphaerae</name>
    <dbReference type="NCBI Taxonomy" id="1133347"/>
    <lineage>
        <taxon>Bacteria</taxon>
        <taxon>Pseudomonadati</taxon>
        <taxon>Pseudomonadota</taxon>
        <taxon>Alphaproteobacteria</taxon>
        <taxon>Rhodobacterales</taxon>
        <taxon>Paracoccaceae</taxon>
        <taxon>Paracoccus</taxon>
    </lineage>
</organism>
<evidence type="ECO:0000256" key="5">
    <source>
        <dbReference type="ARBA" id="ARBA00022496"/>
    </source>
</evidence>
<keyword evidence="4 14" id="KW-1134">Transmembrane beta strand</keyword>
<dbReference type="EMBL" id="JBHLWQ010000122">
    <property type="protein sequence ID" value="MFC0201216.1"/>
    <property type="molecule type" value="Genomic_DNA"/>
</dbReference>
<feature type="chain" id="PRO_5045612289" evidence="16">
    <location>
        <begin position="26"/>
        <end position="701"/>
    </location>
</feature>
<dbReference type="InterPro" id="IPR000531">
    <property type="entry name" value="Beta-barrel_TonB"/>
</dbReference>
<evidence type="ECO:0000256" key="14">
    <source>
        <dbReference type="PROSITE-ProRule" id="PRU01360"/>
    </source>
</evidence>
<evidence type="ECO:0000256" key="8">
    <source>
        <dbReference type="ARBA" id="ARBA00023004"/>
    </source>
</evidence>
<dbReference type="PROSITE" id="PS52016">
    <property type="entry name" value="TONB_DEPENDENT_REC_3"/>
    <property type="match status" value="1"/>
</dbReference>
<reference evidence="19 20" key="1">
    <citation type="submission" date="2024-09" db="EMBL/GenBank/DDBJ databases">
        <authorList>
            <person name="Sun Q."/>
            <person name="Mori K."/>
        </authorList>
    </citation>
    <scope>NUCLEOTIDE SEQUENCE [LARGE SCALE GENOMIC DNA]</scope>
    <source>
        <strain evidence="19 20">CCM 7904</strain>
    </source>
</reference>
<dbReference type="Pfam" id="PF07715">
    <property type="entry name" value="Plug"/>
    <property type="match status" value="1"/>
</dbReference>
<dbReference type="Pfam" id="PF00593">
    <property type="entry name" value="TonB_dep_Rec_b-barrel"/>
    <property type="match status" value="1"/>
</dbReference>
<dbReference type="Gene3D" id="2.40.170.20">
    <property type="entry name" value="TonB-dependent receptor, beta-barrel domain"/>
    <property type="match status" value="1"/>
</dbReference>
<dbReference type="InterPro" id="IPR036942">
    <property type="entry name" value="Beta-barrel_TonB_sf"/>
</dbReference>
<feature type="signal peptide" evidence="16">
    <location>
        <begin position="1"/>
        <end position="25"/>
    </location>
</feature>
<sequence>MLPSARSICLSGASLLALSATGAMAQDVGQPIVLDPIVLTATTDTAAQQEGYIATYGQVATKSDTPLAETQQSISVVTSQQIEDQGARNLGQALNYTAGVLGEPVGADPRFNDPTIRGFPGERAQYVNGLRQLRYMGAPAFETYGVQQVEVLRGPNSSLYGAGSPAGIINQVQKRAQSTDFGEAGLGYDSNGSGQLFFDVNRAPSEVLSWRLTGIARDMKTQIDELTNKRGYLGAALRWSPDAVTTIDVIGSYTKDAPISPPGVPFPLTRITDEKDLREVYFGEPGFDDSDRKMANFGVEISHELESGWTLDQGFRFEKFDWEYTGHYIRLDRDQPEEDQGLTPDGTAVTRGANHQLENTTGINLDTRLSNTLTTGTVTHDVLVGLDIRQFDAETTTQFLTAVPIDWSDPVYGATPDPVPWYENVSDIKQRQVGLYLQDEISWGAWRGSLALRQDWTKQTGENGTEVIDQSDSARTGRAGLSYVMANGVMPYASYSTSFDPEIGIDDTTGETLKPTEAEQWELGAKYQPADYDALFTAAIYGLTQENLTRNLGSGVRRQVGEVKSKGLELEATAELTQGWDVRASYAYNKTEQVGGPEDGLELPNAPRHLASLWLDHDFDNGFRAGGGLRHIGSRKGDFANRFDLDSVTLVDLGASYTQGNIEATLNVNNITDEVYLANCGSFGCYYGEGRTVSAKVAYKW</sequence>
<dbReference type="RefSeq" id="WP_265507366.1">
    <property type="nucleotide sequence ID" value="NZ_JAOTBE010000030.1"/>
</dbReference>
<keyword evidence="13 14" id="KW-0998">Cell outer membrane</keyword>
<evidence type="ECO:0000256" key="12">
    <source>
        <dbReference type="ARBA" id="ARBA00023170"/>
    </source>
</evidence>
<evidence type="ECO:0000256" key="13">
    <source>
        <dbReference type="ARBA" id="ARBA00023237"/>
    </source>
</evidence>
<dbReference type="NCBIfam" id="TIGR01783">
    <property type="entry name" value="TonB-siderophor"/>
    <property type="match status" value="1"/>
</dbReference>
<evidence type="ECO:0000256" key="3">
    <source>
        <dbReference type="ARBA" id="ARBA00022448"/>
    </source>
</evidence>
<protein>
    <submittedName>
        <fullName evidence="19">TonB-dependent siderophore receptor</fullName>
    </submittedName>
</protein>
<evidence type="ECO:0000256" key="9">
    <source>
        <dbReference type="ARBA" id="ARBA00023065"/>
    </source>
</evidence>
<dbReference type="Proteomes" id="UP001589795">
    <property type="component" value="Unassembled WGS sequence"/>
</dbReference>
<keyword evidence="9" id="KW-0406">Ion transport</keyword>
<evidence type="ECO:0000256" key="16">
    <source>
        <dbReference type="SAM" id="SignalP"/>
    </source>
</evidence>
<evidence type="ECO:0000313" key="20">
    <source>
        <dbReference type="Proteomes" id="UP001589795"/>
    </source>
</evidence>